<dbReference type="KEGG" id="uma:UMAG_03251"/>
<dbReference type="InParanoid" id="A0A0D1DWU1"/>
<dbReference type="Pfam" id="PF10419">
    <property type="entry name" value="TFIIIC_sub6"/>
    <property type="match status" value="1"/>
</dbReference>
<evidence type="ECO:0000313" key="3">
    <source>
        <dbReference type="EMBL" id="KIS68679.1"/>
    </source>
</evidence>
<evidence type="ECO:0000313" key="4">
    <source>
        <dbReference type="Proteomes" id="UP000000561"/>
    </source>
</evidence>
<dbReference type="VEuPathDB" id="FungiDB:UMAG_03251"/>
<gene>
    <name evidence="3" type="ORF">UMAG_03251</name>
</gene>
<dbReference type="eggNOG" id="ENOG502R13F">
    <property type="taxonomic scope" value="Eukaryota"/>
</dbReference>
<dbReference type="OMA" id="IDASWHR"/>
<dbReference type="AlphaFoldDB" id="A0A0D1DWU1"/>
<feature type="compositionally biased region" description="Low complexity" evidence="1">
    <location>
        <begin position="87"/>
        <end position="115"/>
    </location>
</feature>
<dbReference type="Gene3D" id="2.60.40.4370">
    <property type="match status" value="1"/>
</dbReference>
<feature type="region of interest" description="Disordered" evidence="1">
    <location>
        <begin position="170"/>
        <end position="199"/>
    </location>
</feature>
<organism evidence="3 4">
    <name type="scientific">Mycosarcoma maydis</name>
    <name type="common">Corn smut fungus</name>
    <name type="synonym">Ustilago maydis</name>
    <dbReference type="NCBI Taxonomy" id="5270"/>
    <lineage>
        <taxon>Eukaryota</taxon>
        <taxon>Fungi</taxon>
        <taxon>Dikarya</taxon>
        <taxon>Basidiomycota</taxon>
        <taxon>Ustilaginomycotina</taxon>
        <taxon>Ustilaginomycetes</taxon>
        <taxon>Ustilaginales</taxon>
        <taxon>Ustilaginaceae</taxon>
        <taxon>Mycosarcoma</taxon>
    </lineage>
</organism>
<name>A0A0D1DWU1_MYCMD</name>
<feature type="domain" description="Transcription factor TFIIIC triple barrel" evidence="2">
    <location>
        <begin position="54"/>
        <end position="208"/>
    </location>
</feature>
<reference evidence="3 4" key="1">
    <citation type="journal article" date="2006" name="Nature">
        <title>Insights from the genome of the biotrophic fungal plant pathogen Ustilago maydis.</title>
        <authorList>
            <person name="Kamper J."/>
            <person name="Kahmann R."/>
            <person name="Bolker M."/>
            <person name="Ma L.J."/>
            <person name="Brefort T."/>
            <person name="Saville B.J."/>
            <person name="Banuett F."/>
            <person name="Kronstad J.W."/>
            <person name="Gold S.E."/>
            <person name="Muller O."/>
            <person name="Perlin M.H."/>
            <person name="Wosten H.A."/>
            <person name="de Vries R."/>
            <person name="Ruiz-Herrera J."/>
            <person name="Reynaga-Pena C.G."/>
            <person name="Snetselaar K."/>
            <person name="McCann M."/>
            <person name="Perez-Martin J."/>
            <person name="Feldbrugge M."/>
            <person name="Basse C.W."/>
            <person name="Steinberg G."/>
            <person name="Ibeas J.I."/>
            <person name="Holloman W."/>
            <person name="Guzman P."/>
            <person name="Farman M."/>
            <person name="Stajich J.E."/>
            <person name="Sentandreu R."/>
            <person name="Gonzalez-Prieto J.M."/>
            <person name="Kennell J.C."/>
            <person name="Molina L."/>
            <person name="Schirawski J."/>
            <person name="Mendoza-Mendoza A."/>
            <person name="Greilinger D."/>
            <person name="Munch K."/>
            <person name="Rossel N."/>
            <person name="Scherer M."/>
            <person name="Vranes M."/>
            <person name="Ladendorf O."/>
            <person name="Vincon V."/>
            <person name="Fuchs U."/>
            <person name="Sandrock B."/>
            <person name="Meng S."/>
            <person name="Ho E.C."/>
            <person name="Cahill M.J."/>
            <person name="Boyce K.J."/>
            <person name="Klose J."/>
            <person name="Klosterman S.J."/>
            <person name="Deelstra H.J."/>
            <person name="Ortiz-Castellanos L."/>
            <person name="Li W."/>
            <person name="Sanchez-Alonso P."/>
            <person name="Schreier P.H."/>
            <person name="Hauser-Hahn I."/>
            <person name="Vaupel M."/>
            <person name="Koopmann E."/>
            <person name="Friedrich G."/>
            <person name="Voss H."/>
            <person name="Schluter T."/>
            <person name="Margolis J."/>
            <person name="Platt D."/>
            <person name="Swimmer C."/>
            <person name="Gnirke A."/>
            <person name="Chen F."/>
            <person name="Vysotskaia V."/>
            <person name="Mannhaupt G."/>
            <person name="Guldener U."/>
            <person name="Munsterkotter M."/>
            <person name="Haase D."/>
            <person name="Oesterheld M."/>
            <person name="Mewes H.W."/>
            <person name="Mauceli E.W."/>
            <person name="DeCaprio D."/>
            <person name="Wade C.M."/>
            <person name="Butler J."/>
            <person name="Young S."/>
            <person name="Jaffe D.B."/>
            <person name="Calvo S."/>
            <person name="Nusbaum C."/>
            <person name="Galagan J."/>
            <person name="Birren B.W."/>
        </authorList>
    </citation>
    <scope>NUCLEOTIDE SEQUENCE [LARGE SCALE GENOMIC DNA]</scope>
    <source>
        <strain evidence="4">DSM 14603 / FGSC 9021 / UM521</strain>
    </source>
</reference>
<protein>
    <recommendedName>
        <fullName evidence="2">Transcription factor TFIIIC triple barrel domain-containing protein</fullName>
    </recommendedName>
</protein>
<evidence type="ECO:0000256" key="1">
    <source>
        <dbReference type="SAM" id="MobiDB-lite"/>
    </source>
</evidence>
<dbReference type="GeneID" id="23563759"/>
<dbReference type="EMBL" id="CM003147">
    <property type="protein sequence ID" value="KIS68679.1"/>
    <property type="molecule type" value="Genomic_DNA"/>
</dbReference>
<dbReference type="STRING" id="237631.A0A0D1DWU1"/>
<feature type="compositionally biased region" description="Pro residues" evidence="1">
    <location>
        <begin position="343"/>
        <end position="353"/>
    </location>
</feature>
<feature type="compositionally biased region" description="Polar residues" evidence="1">
    <location>
        <begin position="248"/>
        <end position="264"/>
    </location>
</feature>
<feature type="region of interest" description="Disordered" evidence="1">
    <location>
        <begin position="23"/>
        <end position="47"/>
    </location>
</feature>
<evidence type="ECO:0000259" key="2">
    <source>
        <dbReference type="Pfam" id="PF10419"/>
    </source>
</evidence>
<feature type="region of interest" description="Disordered" evidence="1">
    <location>
        <begin position="87"/>
        <end position="117"/>
    </location>
</feature>
<feature type="region of interest" description="Disordered" evidence="1">
    <location>
        <begin position="290"/>
        <end position="353"/>
    </location>
</feature>
<feature type="compositionally biased region" description="Low complexity" evidence="1">
    <location>
        <begin position="319"/>
        <end position="342"/>
    </location>
</feature>
<accession>A0A0D1DWU1</accession>
<dbReference type="OrthoDB" id="1877767at2759"/>
<dbReference type="RefSeq" id="XP_011389671.1">
    <property type="nucleotide sequence ID" value="XM_011391369.1"/>
</dbReference>
<keyword evidence="4" id="KW-1185">Reference proteome</keyword>
<feature type="region of interest" description="Disordered" evidence="1">
    <location>
        <begin position="238"/>
        <end position="278"/>
    </location>
</feature>
<dbReference type="Proteomes" id="UP000000561">
    <property type="component" value="Chromosome 8"/>
</dbReference>
<feature type="compositionally biased region" description="Low complexity" evidence="1">
    <location>
        <begin position="30"/>
        <end position="47"/>
    </location>
</feature>
<dbReference type="InterPro" id="IPR019481">
    <property type="entry name" value="TFIIIC_triple_barrel"/>
</dbReference>
<proteinExistence type="predicted"/>
<sequence length="353" mass="38288">MSCTPIVDASWHRLADDTFDTRPSCSTPLDPASSAADAGATDSDVSSSWSFSDQEELVTLDLGVERIAKRALLGYTVGLDYVDPAPSASAASAASSSARTVRSSRNTARNTSQTSATEACSGAVAHIAAGKQLSITGLDSATPLMKINDTVLRGTQMQMYGSEIILKDEFDPTRDRSRQHRLQPIASSDGRADARSSTTRKRIMFTPLYDPTSQQTVSDANDAYHELRALARNAHHVNLSDPSHCDHPSSQIATGNPTSAQSESARARNKRKDISEEEQIIRAAERKIRKAAKAHFKNQQHASSSAHTAHPDDLHHTTVQPDPNPNHNPNHNNDQHVNTTPRSPHPPPPFDQQ</sequence>